<dbReference type="Proteomes" id="UP000011566">
    <property type="component" value="Unassembled WGS sequence"/>
</dbReference>
<protein>
    <submittedName>
        <fullName evidence="2">GCN5-like N-acetyltransferase</fullName>
    </submittedName>
</protein>
<keyword evidence="3" id="KW-1185">Reference proteome</keyword>
<dbReference type="InterPro" id="IPR016181">
    <property type="entry name" value="Acyl_CoA_acyltransferase"/>
</dbReference>
<evidence type="ECO:0000313" key="3">
    <source>
        <dbReference type="Proteomes" id="UP000011566"/>
    </source>
</evidence>
<dbReference type="AlphaFoldDB" id="M0M4M8"/>
<feature type="domain" description="N-acetyltransferase" evidence="1">
    <location>
        <begin position="32"/>
        <end position="179"/>
    </location>
</feature>
<keyword evidence="2" id="KW-0808">Transferase</keyword>
<dbReference type="PATRIC" id="fig|1132509.6.peg.922"/>
<dbReference type="Pfam" id="PF00583">
    <property type="entry name" value="Acetyltransf_1"/>
    <property type="match status" value="1"/>
</dbReference>
<dbReference type="SUPFAM" id="SSF55729">
    <property type="entry name" value="Acyl-CoA N-acyltransferases (Nat)"/>
    <property type="match status" value="1"/>
</dbReference>
<dbReference type="OrthoDB" id="125295at2157"/>
<dbReference type="CDD" id="cd04301">
    <property type="entry name" value="NAT_SF"/>
    <property type="match status" value="1"/>
</dbReference>
<dbReference type="Gene3D" id="3.40.630.30">
    <property type="match status" value="1"/>
</dbReference>
<accession>M0M4M8</accession>
<comment type="caution">
    <text evidence="2">The sequence shown here is derived from an EMBL/GenBank/DDBJ whole genome shotgun (WGS) entry which is preliminary data.</text>
</comment>
<dbReference type="PANTHER" id="PTHR43617">
    <property type="entry name" value="L-AMINO ACID N-ACETYLTRANSFERASE"/>
    <property type="match status" value="1"/>
</dbReference>
<evidence type="ECO:0000313" key="2">
    <source>
        <dbReference type="EMBL" id="EMA40646.1"/>
    </source>
</evidence>
<dbReference type="eggNOG" id="arCOG00826">
    <property type="taxonomic scope" value="Archaea"/>
</dbReference>
<dbReference type="InterPro" id="IPR050276">
    <property type="entry name" value="MshD_Acetyltransferase"/>
</dbReference>
<organism evidence="2 3">
    <name type="scientific">Halococcus hamelinensis 100A6</name>
    <dbReference type="NCBI Taxonomy" id="1132509"/>
    <lineage>
        <taxon>Archaea</taxon>
        <taxon>Methanobacteriati</taxon>
        <taxon>Methanobacteriota</taxon>
        <taxon>Stenosarchaea group</taxon>
        <taxon>Halobacteria</taxon>
        <taxon>Halobacteriales</taxon>
        <taxon>Halococcaceae</taxon>
        <taxon>Halococcus</taxon>
    </lineage>
</organism>
<dbReference type="EMBL" id="AOMB01000010">
    <property type="protein sequence ID" value="EMA40646.1"/>
    <property type="molecule type" value="Genomic_DNA"/>
</dbReference>
<reference evidence="2 3" key="1">
    <citation type="journal article" date="2014" name="PLoS Genet.">
        <title>Phylogenetically driven sequencing of extremely halophilic archaea reveals strategies for static and dynamic osmo-response.</title>
        <authorList>
            <person name="Becker E.A."/>
            <person name="Seitzer P.M."/>
            <person name="Tritt A."/>
            <person name="Larsen D."/>
            <person name="Krusor M."/>
            <person name="Yao A.I."/>
            <person name="Wu D."/>
            <person name="Madern D."/>
            <person name="Eisen J.A."/>
            <person name="Darling A.E."/>
            <person name="Facciotti M.T."/>
        </authorList>
    </citation>
    <scope>NUCLEOTIDE SEQUENCE [LARGE SCALE GENOMIC DNA]</scope>
    <source>
        <strain evidence="2 3">100A6</strain>
    </source>
</reference>
<name>M0M4M8_9EURY</name>
<dbReference type="PROSITE" id="PS51186">
    <property type="entry name" value="GNAT"/>
    <property type="match status" value="1"/>
</dbReference>
<proteinExistence type="predicted"/>
<dbReference type="InterPro" id="IPR000182">
    <property type="entry name" value="GNAT_dom"/>
</dbReference>
<dbReference type="RefSeq" id="WP_007691144.1">
    <property type="nucleotide sequence ID" value="NZ_AJRK01000028.1"/>
</dbReference>
<gene>
    <name evidence="2" type="ORF">C447_03971</name>
</gene>
<evidence type="ECO:0000259" key="1">
    <source>
        <dbReference type="PROSITE" id="PS51186"/>
    </source>
</evidence>
<sequence length="179" mass="19980">MEIRRLPAEEAAVRRYAEELWVPYNRELEAVVESHTLADDVDLVDEQVPWALEKLEATDYRIAVAIDTDEAGSIAGTDATLAGFIATDRDPCPSVFDRPDRVVVCDIYVREPYRGTGLAHHLMSRAGTRADEAGCSEAVLSVDVDNDRALAFYGKSGFEPLRHRMRVDVADLDGWDEKQ</sequence>
<dbReference type="GO" id="GO:0016747">
    <property type="term" value="F:acyltransferase activity, transferring groups other than amino-acyl groups"/>
    <property type="evidence" value="ECO:0007669"/>
    <property type="project" value="InterPro"/>
</dbReference>